<evidence type="ECO:0000313" key="3">
    <source>
        <dbReference type="EMBL" id="MBF8437100.1"/>
    </source>
</evidence>
<accession>A0A931AUM8</accession>
<comment type="caution">
    <text evidence="3">The sequence shown here is derived from an EMBL/GenBank/DDBJ whole genome shotgun (WGS) entry which is preliminary data.</text>
</comment>
<dbReference type="InterPro" id="IPR027476">
    <property type="entry name" value="DppA_N"/>
</dbReference>
<keyword evidence="4" id="KW-1185">Reference proteome</keyword>
<protein>
    <submittedName>
        <fullName evidence="3">M55 family metallopeptidase</fullName>
    </submittedName>
</protein>
<dbReference type="GO" id="GO:0046872">
    <property type="term" value="F:metal ion binding"/>
    <property type="evidence" value="ECO:0007669"/>
    <property type="project" value="UniProtKB-KW"/>
</dbReference>
<dbReference type="Pfam" id="PF04951">
    <property type="entry name" value="Peptidase_M55"/>
    <property type="match status" value="1"/>
</dbReference>
<dbReference type="SUPFAM" id="SSF63992">
    <property type="entry name" value="Dipeptide transport protein"/>
    <property type="match status" value="1"/>
</dbReference>
<dbReference type="Gene3D" id="3.40.50.10780">
    <property type="entry name" value="Dipeptide transport protein"/>
    <property type="match status" value="1"/>
</dbReference>
<reference evidence="3" key="1">
    <citation type="submission" date="2020-11" db="EMBL/GenBank/DDBJ databases">
        <title>Halonatronomonas betainensis gen. nov., sp. nov. a novel haloalkaliphilic representative of the family Halanaerobiacae capable of betaine degradation.</title>
        <authorList>
            <person name="Boltyanskaya Y."/>
            <person name="Kevbrin V."/>
            <person name="Detkova E."/>
            <person name="Grouzdev D.S."/>
            <person name="Koziaeva V."/>
            <person name="Zhilina T."/>
        </authorList>
    </citation>
    <scope>NUCLEOTIDE SEQUENCE</scope>
    <source>
        <strain evidence="3">Z-7014</strain>
    </source>
</reference>
<feature type="binding site" evidence="2">
    <location>
        <position position="13"/>
    </location>
    <ligand>
        <name>Zn(2+)</name>
        <dbReference type="ChEBI" id="CHEBI:29105"/>
        <label>2</label>
    </ligand>
</feature>
<dbReference type="Gene3D" id="3.30.1360.130">
    <property type="entry name" value="Dipeptide transport protein"/>
    <property type="match status" value="1"/>
</dbReference>
<sequence length="270" mass="29674">MVKEDTSVFISADMEGISSLVVGDEVRKGKSEYDEFREIMTGDVNAAIEAAFDNGATRVVVRDAHATARNILPAQLDKRAELIRGWSGRPYSMMDGIDNTFDTVFFVGYHSSPGLESGTLAHTISGKFHKIYLNDQPASEALINAYTAGYFGVPVSFISGDESCCNQTKKLIPGIETATVKYGLGGAIRALPIAEARKRIKNGVELGLRKLEILNPLGQEIEEFNAHLIYRRIEDAITAGNYPGAEQDNYEVKFSASDYFDLITFLHFVS</sequence>
<dbReference type="Proteomes" id="UP000621436">
    <property type="component" value="Unassembled WGS sequence"/>
</dbReference>
<dbReference type="EMBL" id="JADPIE010000004">
    <property type="protein sequence ID" value="MBF8437100.1"/>
    <property type="molecule type" value="Genomic_DNA"/>
</dbReference>
<dbReference type="InterPro" id="IPR036177">
    <property type="entry name" value="Peptidase_M55_sf"/>
</dbReference>
<feature type="active site" description="Nucleophile" evidence="1">
    <location>
        <position position="122"/>
    </location>
</feature>
<name>A0A931AUM8_9FIRM</name>
<feature type="binding site" evidence="2">
    <location>
        <position position="65"/>
    </location>
    <ligand>
        <name>Zn(2+)</name>
        <dbReference type="ChEBI" id="CHEBI:29105"/>
        <label>2</label>
    </ligand>
</feature>
<keyword evidence="2" id="KW-0862">Zinc</keyword>
<feature type="binding site" evidence="2">
    <location>
        <position position="15"/>
    </location>
    <ligand>
        <name>Zn(2+)</name>
        <dbReference type="ChEBI" id="CHEBI:29105"/>
        <label>1</label>
    </ligand>
</feature>
<feature type="binding site" evidence="2">
    <location>
        <position position="110"/>
    </location>
    <ligand>
        <name>Zn(2+)</name>
        <dbReference type="ChEBI" id="CHEBI:29105"/>
        <label>2</label>
    </ligand>
</feature>
<evidence type="ECO:0000313" key="4">
    <source>
        <dbReference type="Proteomes" id="UP000621436"/>
    </source>
</evidence>
<evidence type="ECO:0000256" key="2">
    <source>
        <dbReference type="PIRSR" id="PIRSR015853-2"/>
    </source>
</evidence>
<gene>
    <name evidence="3" type="ORF">I0Q91_08430</name>
</gene>
<feature type="binding site" evidence="2">
    <location>
        <position position="13"/>
    </location>
    <ligand>
        <name>Zn(2+)</name>
        <dbReference type="ChEBI" id="CHEBI:29105"/>
        <label>1</label>
    </ligand>
</feature>
<dbReference type="PIRSF" id="PIRSF015853">
    <property type="entry name" value="Pep_DppA"/>
    <property type="match status" value="1"/>
</dbReference>
<feature type="binding site" evidence="2">
    <location>
        <position position="140"/>
    </location>
    <ligand>
        <name>Zn(2+)</name>
        <dbReference type="ChEBI" id="CHEBI:29105"/>
        <label>2</label>
    </ligand>
</feature>
<organism evidence="3 4">
    <name type="scientific">Halonatronomonas betaini</name>
    <dbReference type="NCBI Taxonomy" id="2778430"/>
    <lineage>
        <taxon>Bacteria</taxon>
        <taxon>Bacillati</taxon>
        <taxon>Bacillota</taxon>
        <taxon>Clostridia</taxon>
        <taxon>Halanaerobiales</taxon>
        <taxon>Halarsenatibacteraceae</taxon>
        <taxon>Halonatronomonas</taxon>
    </lineage>
</organism>
<dbReference type="RefSeq" id="WP_270454038.1">
    <property type="nucleotide sequence ID" value="NZ_JADPIE010000004.1"/>
</dbReference>
<dbReference type="InterPro" id="IPR007035">
    <property type="entry name" value="Peptidase_M55"/>
</dbReference>
<evidence type="ECO:0000256" key="1">
    <source>
        <dbReference type="PIRSR" id="PIRSR015853-1"/>
    </source>
</evidence>
<keyword evidence="2" id="KW-0479">Metal-binding</keyword>
<dbReference type="AlphaFoldDB" id="A0A931AUM8"/>
<proteinExistence type="predicted"/>